<evidence type="ECO:0000256" key="9">
    <source>
        <dbReference type="ARBA" id="ARBA00023270"/>
    </source>
</evidence>
<evidence type="ECO:0000256" key="1">
    <source>
        <dbReference type="ARBA" id="ARBA00003518"/>
    </source>
</evidence>
<organism evidence="12 13">
    <name type="scientific">Rheinheimera tangshanensis</name>
    <dbReference type="NCBI Taxonomy" id="400153"/>
    <lineage>
        <taxon>Bacteria</taxon>
        <taxon>Pseudomonadati</taxon>
        <taxon>Pseudomonadota</taxon>
        <taxon>Gammaproteobacteria</taxon>
        <taxon>Chromatiales</taxon>
        <taxon>Chromatiaceae</taxon>
        <taxon>Rheinheimera</taxon>
    </lineage>
</organism>
<dbReference type="PANTHER" id="PTHR10683">
    <property type="entry name" value="TRANSALDOLASE"/>
    <property type="match status" value="1"/>
</dbReference>
<dbReference type="GO" id="GO:0004801">
    <property type="term" value="F:transaldolase activity"/>
    <property type="evidence" value="ECO:0007669"/>
    <property type="project" value="UniProtKB-UniRule"/>
</dbReference>
<evidence type="ECO:0000256" key="10">
    <source>
        <dbReference type="ARBA" id="ARBA00048810"/>
    </source>
</evidence>
<dbReference type="Gene3D" id="3.20.20.70">
    <property type="entry name" value="Aldolase class I"/>
    <property type="match status" value="1"/>
</dbReference>
<evidence type="ECO:0000256" key="3">
    <source>
        <dbReference type="ARBA" id="ARBA00004857"/>
    </source>
</evidence>
<protein>
    <recommendedName>
        <fullName evidence="5 11">Transaldolase</fullName>
        <ecNumber evidence="5 11">2.2.1.2</ecNumber>
    </recommendedName>
</protein>
<comment type="function">
    <text evidence="1 11">Transaldolase is important for the balance of metabolites in the pentose-phosphate pathway.</text>
</comment>
<dbReference type="EMBL" id="VRLR01000002">
    <property type="protein sequence ID" value="TXK82054.1"/>
    <property type="molecule type" value="Genomic_DNA"/>
</dbReference>
<evidence type="ECO:0000256" key="7">
    <source>
        <dbReference type="ARBA" id="ARBA00022679"/>
    </source>
</evidence>
<keyword evidence="8 11" id="KW-0570">Pentose shunt</keyword>
<evidence type="ECO:0000256" key="6">
    <source>
        <dbReference type="ARBA" id="ARBA00022490"/>
    </source>
</evidence>
<dbReference type="InterPro" id="IPR004730">
    <property type="entry name" value="Transaldolase_1"/>
</dbReference>
<dbReference type="InterPro" id="IPR001585">
    <property type="entry name" value="TAL/FSA"/>
</dbReference>
<feature type="active site" description="Schiff-base intermediate with substrate" evidence="11">
    <location>
        <position position="124"/>
    </location>
</feature>
<dbReference type="NCBIfam" id="NF009001">
    <property type="entry name" value="PRK12346.1"/>
    <property type="match status" value="1"/>
</dbReference>
<dbReference type="PANTHER" id="PTHR10683:SF16">
    <property type="entry name" value="TRANSALDOLASE A"/>
    <property type="match status" value="1"/>
</dbReference>
<reference evidence="12 13" key="1">
    <citation type="submission" date="2019-08" db="EMBL/GenBank/DDBJ databases">
        <title>Draft genome analysis of Rheinheimera tangshanensis isolated from the roots of fresh rice plants (Oryza sativa).</title>
        <authorList>
            <person name="Yu Q."/>
            <person name="Qi Y."/>
            <person name="Zhang H."/>
            <person name="Pu J."/>
        </authorList>
    </citation>
    <scope>NUCLEOTIDE SEQUENCE [LARGE SCALE GENOMIC DNA]</scope>
    <source>
        <strain evidence="12 13">JA3-B52</strain>
    </source>
</reference>
<keyword evidence="6 11" id="KW-0963">Cytoplasm</keyword>
<dbReference type="OrthoDB" id="9809101at2"/>
<comment type="pathway">
    <text evidence="3 11">Carbohydrate degradation; pentose phosphate pathway; D-glyceraldehyde 3-phosphate and beta-D-fructose 6-phosphate from D-ribose 5-phosphate and D-xylulose 5-phosphate (non-oxidative stage): step 2/3.</text>
</comment>
<evidence type="ECO:0000256" key="2">
    <source>
        <dbReference type="ARBA" id="ARBA00004496"/>
    </source>
</evidence>
<comment type="subcellular location">
    <subcellularLocation>
        <location evidence="2 11">Cytoplasm</location>
    </subcellularLocation>
</comment>
<keyword evidence="7 11" id="KW-0808">Transferase</keyword>
<dbReference type="Pfam" id="PF00923">
    <property type="entry name" value="TAL_FSA"/>
    <property type="match status" value="1"/>
</dbReference>
<comment type="similarity">
    <text evidence="4 11">Belongs to the transaldolase family. Type 1 subfamily.</text>
</comment>
<dbReference type="AlphaFoldDB" id="A0A5C8M0N0"/>
<dbReference type="SUPFAM" id="SSF51569">
    <property type="entry name" value="Aldolase"/>
    <property type="match status" value="1"/>
</dbReference>
<sequence length="313" mass="34174">MNQLEQLSKVTVVVADSGDIAAIEQLQPTEATTNPSLILQASQQADYQHLLVSALKGNEQDITAACEQVTVNFGCEILRHIPGRVSTEIDARLSFDTEASVAKALSIIERYRAAGVDSNRVLIKLAATWQGIQAAARLEKLGIHCNLTLIFSLAQAKACADAGVTLISPFVGRILDWYKQNQPEQDFSGDKDPGVISVKTIYNHYKNHGIPTVVMGASFRNVDQIRQLAGCDLLTIAPNLLLQLKDSTEPLPAALQPQSTQSPATAKALSQAEFLWQLNEDAMATEKLAEGIRKFAVDQRKLEQLLHHLAQSR</sequence>
<keyword evidence="13" id="KW-1185">Reference proteome</keyword>
<evidence type="ECO:0000313" key="13">
    <source>
        <dbReference type="Proteomes" id="UP000321814"/>
    </source>
</evidence>
<dbReference type="Proteomes" id="UP000321814">
    <property type="component" value="Unassembled WGS sequence"/>
</dbReference>
<evidence type="ECO:0000256" key="11">
    <source>
        <dbReference type="HAMAP-Rule" id="MF_00492"/>
    </source>
</evidence>
<name>A0A5C8M0N0_9GAMM</name>
<keyword evidence="9 11" id="KW-0704">Schiff base</keyword>
<proteinExistence type="inferred from homology"/>
<accession>A0A5C8M0N0</accession>
<dbReference type="GO" id="GO:0005829">
    <property type="term" value="C:cytosol"/>
    <property type="evidence" value="ECO:0007669"/>
    <property type="project" value="TreeGrafter"/>
</dbReference>
<dbReference type="FunFam" id="3.20.20.70:FF:000002">
    <property type="entry name" value="Transaldolase"/>
    <property type="match status" value="1"/>
</dbReference>
<evidence type="ECO:0000256" key="5">
    <source>
        <dbReference type="ARBA" id="ARBA00013151"/>
    </source>
</evidence>
<dbReference type="HAMAP" id="MF_00492">
    <property type="entry name" value="Transaldolase_1"/>
    <property type="match status" value="1"/>
</dbReference>
<gene>
    <name evidence="11 12" type="primary">tal</name>
    <name evidence="12" type="ORF">FU839_03975</name>
</gene>
<dbReference type="UniPathway" id="UPA00115">
    <property type="reaction ID" value="UER00414"/>
</dbReference>
<comment type="catalytic activity">
    <reaction evidence="10 11">
        <text>D-sedoheptulose 7-phosphate + D-glyceraldehyde 3-phosphate = D-erythrose 4-phosphate + beta-D-fructose 6-phosphate</text>
        <dbReference type="Rhea" id="RHEA:17053"/>
        <dbReference type="ChEBI" id="CHEBI:16897"/>
        <dbReference type="ChEBI" id="CHEBI:57483"/>
        <dbReference type="ChEBI" id="CHEBI:57634"/>
        <dbReference type="ChEBI" id="CHEBI:59776"/>
        <dbReference type="EC" id="2.2.1.2"/>
    </reaction>
</comment>
<evidence type="ECO:0000256" key="4">
    <source>
        <dbReference type="ARBA" id="ARBA00008012"/>
    </source>
</evidence>
<dbReference type="CDD" id="cd00957">
    <property type="entry name" value="Transaldolase_TalAB"/>
    <property type="match status" value="1"/>
</dbReference>
<comment type="caution">
    <text evidence="12">The sequence shown here is derived from an EMBL/GenBank/DDBJ whole genome shotgun (WGS) entry which is preliminary data.</text>
</comment>
<dbReference type="GO" id="GO:0006098">
    <property type="term" value="P:pentose-phosphate shunt"/>
    <property type="evidence" value="ECO:0007669"/>
    <property type="project" value="UniProtKB-UniRule"/>
</dbReference>
<evidence type="ECO:0000313" key="12">
    <source>
        <dbReference type="EMBL" id="TXK82054.1"/>
    </source>
</evidence>
<dbReference type="NCBIfam" id="TIGR00874">
    <property type="entry name" value="talAB"/>
    <property type="match status" value="1"/>
</dbReference>
<dbReference type="EC" id="2.2.1.2" evidence="5 11"/>
<dbReference type="InterPro" id="IPR013785">
    <property type="entry name" value="Aldolase_TIM"/>
</dbReference>
<dbReference type="RefSeq" id="WP_147903310.1">
    <property type="nucleotide sequence ID" value="NZ_BAAAGC010000017.1"/>
</dbReference>
<dbReference type="GO" id="GO:0005975">
    <property type="term" value="P:carbohydrate metabolic process"/>
    <property type="evidence" value="ECO:0007669"/>
    <property type="project" value="InterPro"/>
</dbReference>
<evidence type="ECO:0000256" key="8">
    <source>
        <dbReference type="ARBA" id="ARBA00023126"/>
    </source>
</evidence>